<dbReference type="OrthoDB" id="3687719at2759"/>
<feature type="compositionally biased region" description="Acidic residues" evidence="1">
    <location>
        <begin position="458"/>
        <end position="468"/>
    </location>
</feature>
<dbReference type="SUPFAM" id="SSF54001">
    <property type="entry name" value="Cysteine proteinases"/>
    <property type="match status" value="1"/>
</dbReference>
<gene>
    <name evidence="2" type="ORF">EKO04_011066</name>
</gene>
<evidence type="ECO:0008006" key="4">
    <source>
        <dbReference type="Google" id="ProtNLM"/>
    </source>
</evidence>
<evidence type="ECO:0000256" key="1">
    <source>
        <dbReference type="SAM" id="MobiDB-lite"/>
    </source>
</evidence>
<dbReference type="EMBL" id="RZGK01000022">
    <property type="protein sequence ID" value="KAF9690901.1"/>
    <property type="molecule type" value="Genomic_DNA"/>
</dbReference>
<name>A0A8H7ITD1_9PLEO</name>
<keyword evidence="3" id="KW-1185">Reference proteome</keyword>
<organism evidence="2 3">
    <name type="scientific">Ascochyta lentis</name>
    <dbReference type="NCBI Taxonomy" id="205686"/>
    <lineage>
        <taxon>Eukaryota</taxon>
        <taxon>Fungi</taxon>
        <taxon>Dikarya</taxon>
        <taxon>Ascomycota</taxon>
        <taxon>Pezizomycotina</taxon>
        <taxon>Dothideomycetes</taxon>
        <taxon>Pleosporomycetidae</taxon>
        <taxon>Pleosporales</taxon>
        <taxon>Pleosporineae</taxon>
        <taxon>Didymellaceae</taxon>
        <taxon>Ascochyta</taxon>
    </lineage>
</organism>
<sequence>MAEASQTPLCPEDTHQVEVKPFPEAEAMKAARLEKAHIYAKTRRAMSAKTKNIFVFGLRNYQRHGHVPTKRTRPTMLKRRYSVDVNTEGWGQPVTSGFVEGQNQQAANDATTAVPSFSQPHHDELELVTPTTPELPFPTPHRYMDFNKWIAWNPPANEESYLELRTAEISNNEFLYITHTCGPEQWMRDNGLDMALMVLSCNKHCEASKIGIASSIDSQVCRYPGSDGKEDYARRFGDKNWIFMPVNDGMLGVENDGINGIHWSVVALDQIHKTVHYFDSLFIDDLSYINLAKEVSLGMLRLLGRDPEEWQFHTEEYSPNQYRDNLCDFDGGACAPFVYNIIGIVTSHIQQHQRIGRENECRLNLLEDFHEGFRRQFHSYEVRTVMQQSIAHAKMYITADAVSHAHDVSTIAGEGVELVDEPPLRFNALLQPVQPQPSETDSDTESNSGSAMYLVEAPPEEDLPVVDI</sequence>
<dbReference type="InterPro" id="IPR038765">
    <property type="entry name" value="Papain-like_cys_pep_sf"/>
</dbReference>
<evidence type="ECO:0000313" key="2">
    <source>
        <dbReference type="EMBL" id="KAF9690901.1"/>
    </source>
</evidence>
<evidence type="ECO:0000313" key="3">
    <source>
        <dbReference type="Proteomes" id="UP000651452"/>
    </source>
</evidence>
<comment type="caution">
    <text evidence="2">The sequence shown here is derived from an EMBL/GenBank/DDBJ whole genome shotgun (WGS) entry which is preliminary data.</text>
</comment>
<dbReference type="Gene3D" id="3.40.395.10">
    <property type="entry name" value="Adenoviral Proteinase, Chain A"/>
    <property type="match status" value="1"/>
</dbReference>
<dbReference type="AlphaFoldDB" id="A0A8H7ITD1"/>
<dbReference type="Proteomes" id="UP000651452">
    <property type="component" value="Unassembled WGS sequence"/>
</dbReference>
<proteinExistence type="predicted"/>
<feature type="region of interest" description="Disordered" evidence="1">
    <location>
        <begin position="431"/>
        <end position="468"/>
    </location>
</feature>
<reference evidence="2" key="1">
    <citation type="submission" date="2018-12" db="EMBL/GenBank/DDBJ databases">
        <authorList>
            <person name="Syme R.A."/>
            <person name="Farfan-Caceres L."/>
            <person name="Lichtenzveig J."/>
        </authorList>
    </citation>
    <scope>NUCLEOTIDE SEQUENCE</scope>
    <source>
        <strain evidence="2">Al4</strain>
    </source>
</reference>
<accession>A0A8H7ITD1</accession>
<reference evidence="2" key="2">
    <citation type="submission" date="2020-09" db="EMBL/GenBank/DDBJ databases">
        <title>Reference genome assembly for Australian Ascochyta lentis isolate Al4.</title>
        <authorList>
            <person name="Lee R.C."/>
            <person name="Farfan-Caceres L.M."/>
            <person name="Debler J.W."/>
            <person name="Williams A.H."/>
            <person name="Henares B.M."/>
        </authorList>
    </citation>
    <scope>NUCLEOTIDE SEQUENCE</scope>
    <source>
        <strain evidence="2">Al4</strain>
    </source>
</reference>
<protein>
    <recommendedName>
        <fullName evidence="4">Ubiquitin-like protease family profile domain-containing protein</fullName>
    </recommendedName>
</protein>